<evidence type="ECO:0000313" key="3">
    <source>
        <dbReference type="EMBL" id="MBM9461320.1"/>
    </source>
</evidence>
<sequence>MAKTRVSELAKKYGIPSKEALEKLSAIGEFAKTASSSIELPAVKKFEATYGAELLAKMKPADGAAGGAEKPAERPSPAPKPAAAPAAPAAAAAPAPAPAAPQAPA</sequence>
<dbReference type="EMBL" id="JAERTX010000015">
    <property type="protein sequence ID" value="MBM9461320.1"/>
    <property type="molecule type" value="Genomic_DNA"/>
</dbReference>
<feature type="compositionally biased region" description="Pro residues" evidence="1">
    <location>
        <begin position="95"/>
        <end position="105"/>
    </location>
</feature>
<gene>
    <name evidence="3" type="ORF">JK386_15570</name>
</gene>
<feature type="compositionally biased region" description="Low complexity" evidence="1">
    <location>
        <begin position="83"/>
        <end position="94"/>
    </location>
</feature>
<dbReference type="RefSeq" id="WP_205292627.1">
    <property type="nucleotide sequence ID" value="NZ_JAERTX010000015.1"/>
</dbReference>
<evidence type="ECO:0000259" key="2">
    <source>
        <dbReference type="Pfam" id="PF04760"/>
    </source>
</evidence>
<dbReference type="Proteomes" id="UP000663791">
    <property type="component" value="Unassembled WGS sequence"/>
</dbReference>
<keyword evidence="3" id="KW-0648">Protein biosynthesis</keyword>
<proteinExistence type="predicted"/>
<comment type="caution">
    <text evidence="3">The sequence shown here is derived from an EMBL/GenBank/DDBJ whole genome shotgun (WGS) entry which is preliminary data.</text>
</comment>
<keyword evidence="4" id="KW-1185">Reference proteome</keyword>
<protein>
    <submittedName>
        <fullName evidence="3">Translation initiation factor IF-2 N-terminal domain-containing protein</fullName>
    </submittedName>
</protein>
<accession>A0A939BZR1</accession>
<feature type="non-terminal residue" evidence="3">
    <location>
        <position position="105"/>
    </location>
</feature>
<keyword evidence="3" id="KW-0396">Initiation factor</keyword>
<dbReference type="GO" id="GO:0003743">
    <property type="term" value="F:translation initiation factor activity"/>
    <property type="evidence" value="ECO:0007669"/>
    <property type="project" value="UniProtKB-KW"/>
</dbReference>
<feature type="domain" description="Translation initiation factor IF-2 N-terminal" evidence="2">
    <location>
        <begin position="1"/>
        <end position="45"/>
    </location>
</feature>
<name>A0A939BZR1_9ACTN</name>
<evidence type="ECO:0000313" key="4">
    <source>
        <dbReference type="Proteomes" id="UP000663791"/>
    </source>
</evidence>
<dbReference type="InterPro" id="IPR006847">
    <property type="entry name" value="IF2_N"/>
</dbReference>
<dbReference type="AlphaFoldDB" id="A0A939BZR1"/>
<dbReference type="Pfam" id="PF04760">
    <property type="entry name" value="IF2_N"/>
    <property type="match status" value="1"/>
</dbReference>
<feature type="region of interest" description="Disordered" evidence="1">
    <location>
        <begin position="62"/>
        <end position="105"/>
    </location>
</feature>
<organism evidence="3 4">
    <name type="scientific">Nocardioides faecalis</name>
    <dbReference type="NCBI Taxonomy" id="2803858"/>
    <lineage>
        <taxon>Bacteria</taxon>
        <taxon>Bacillati</taxon>
        <taxon>Actinomycetota</taxon>
        <taxon>Actinomycetes</taxon>
        <taxon>Propionibacteriales</taxon>
        <taxon>Nocardioidaceae</taxon>
        <taxon>Nocardioides</taxon>
    </lineage>
</organism>
<evidence type="ECO:0000256" key="1">
    <source>
        <dbReference type="SAM" id="MobiDB-lite"/>
    </source>
</evidence>
<dbReference type="Gene3D" id="1.10.10.2480">
    <property type="match status" value="1"/>
</dbReference>
<reference evidence="3" key="1">
    <citation type="submission" date="2021-01" db="EMBL/GenBank/DDBJ databases">
        <title>Novel species in genus Nocardioides.</title>
        <authorList>
            <person name="Zhang G."/>
        </authorList>
    </citation>
    <scope>NUCLEOTIDE SEQUENCE</scope>
    <source>
        <strain evidence="3">Zg-536</strain>
    </source>
</reference>